<dbReference type="GO" id="GO:0006950">
    <property type="term" value="P:response to stress"/>
    <property type="evidence" value="ECO:0007669"/>
    <property type="project" value="UniProtKB-ARBA"/>
</dbReference>
<dbReference type="PROSITE" id="PS51352">
    <property type="entry name" value="THIOREDOXIN_2"/>
    <property type="match status" value="1"/>
</dbReference>
<evidence type="ECO:0000259" key="1">
    <source>
        <dbReference type="PROSITE" id="PS51352"/>
    </source>
</evidence>
<dbReference type="Proteomes" id="UP000031501">
    <property type="component" value="Chromosome"/>
</dbReference>
<reference evidence="2 3" key="1">
    <citation type="submission" date="2017-07" db="EMBL/GenBank/DDBJ databases">
        <title>Genome sequence of Streptomyces pluripotens MUSC 137T.</title>
        <authorList>
            <person name="Ser H.-L."/>
            <person name="Lee L.-H."/>
        </authorList>
    </citation>
    <scope>NUCLEOTIDE SEQUENCE [LARGE SCALE GENOMIC DNA]</scope>
    <source>
        <strain evidence="2 3">MUSC 137</strain>
    </source>
</reference>
<dbReference type="STRING" id="1355015.LK06_023435"/>
<gene>
    <name evidence="2" type="ORF">LK07_24600</name>
</gene>
<dbReference type="AlphaFoldDB" id="A0A221P3E9"/>
<name>A0A221P3E9_9ACTN</name>
<dbReference type="EMBL" id="CP022433">
    <property type="protein sequence ID" value="ASN26664.1"/>
    <property type="molecule type" value="Genomic_DNA"/>
</dbReference>
<dbReference type="Gene3D" id="3.40.30.10">
    <property type="entry name" value="Glutaredoxin"/>
    <property type="match status" value="1"/>
</dbReference>
<evidence type="ECO:0000313" key="2">
    <source>
        <dbReference type="EMBL" id="ASN26664.1"/>
    </source>
</evidence>
<dbReference type="Pfam" id="PF00085">
    <property type="entry name" value="Thioredoxin"/>
    <property type="match status" value="1"/>
</dbReference>
<dbReference type="Gene3D" id="1.25.40.10">
    <property type="entry name" value="Tetratricopeptide repeat domain"/>
    <property type="match status" value="1"/>
</dbReference>
<dbReference type="PANTHER" id="PTHR43601:SF3">
    <property type="entry name" value="THIOREDOXIN, MITOCHONDRIAL"/>
    <property type="match status" value="1"/>
</dbReference>
<dbReference type="InterPro" id="IPR013766">
    <property type="entry name" value="Thioredoxin_domain"/>
</dbReference>
<feature type="domain" description="Thioredoxin" evidence="1">
    <location>
        <begin position="43"/>
        <end position="155"/>
    </location>
</feature>
<evidence type="ECO:0000313" key="3">
    <source>
        <dbReference type="Proteomes" id="UP000031501"/>
    </source>
</evidence>
<dbReference type="OrthoDB" id="5181746at2"/>
<dbReference type="InterPro" id="IPR011990">
    <property type="entry name" value="TPR-like_helical_dom_sf"/>
</dbReference>
<dbReference type="InterPro" id="IPR036249">
    <property type="entry name" value="Thioredoxin-like_sf"/>
</dbReference>
<dbReference type="SUPFAM" id="SSF48452">
    <property type="entry name" value="TPR-like"/>
    <property type="match status" value="1"/>
</dbReference>
<dbReference type="CDD" id="cd02956">
    <property type="entry name" value="ybbN"/>
    <property type="match status" value="1"/>
</dbReference>
<dbReference type="SUPFAM" id="SSF52833">
    <property type="entry name" value="Thioredoxin-like"/>
    <property type="match status" value="1"/>
</dbReference>
<sequence>MQPRNMSMSGVVDLAAVKAAQEAKAKAEQTRAEAARQGGAGAVSPTDLVIDVDEAGFEPDVLQRSAEVPVVIDFWAEWCQPCKQLSPVLERLAVEYNGRFLLAKVDVDANQMLMQQFGVQGIPAVFAVVAGQALPLFQGVAGEEQIRQTLDQLVQVAEERFGLTGLTVDPDAEPGGGATAPVSAGPYDATLNAAAQALDAGDLGGAIQAYQNVLAEDPGHPEAKLGLAQAELLQRVQGMDPQRVRQEAAEKPADVEAQIRAADLDLVGGHVEDALGRLIETVRRTAGDDRDAIRRRLLELFEVVGPEDPRVVGARRALARALF</sequence>
<dbReference type="GO" id="GO:0045454">
    <property type="term" value="P:cell redox homeostasis"/>
    <property type="evidence" value="ECO:0007669"/>
    <property type="project" value="TreeGrafter"/>
</dbReference>
<dbReference type="RefSeq" id="WP_039651557.1">
    <property type="nucleotide sequence ID" value="NZ_CP021080.1"/>
</dbReference>
<keyword evidence="3" id="KW-1185">Reference proteome</keyword>
<accession>A0A221P3E9</accession>
<dbReference type="KEGG" id="splu:LK06_023435"/>
<dbReference type="PANTHER" id="PTHR43601">
    <property type="entry name" value="THIOREDOXIN, MITOCHONDRIAL"/>
    <property type="match status" value="1"/>
</dbReference>
<protein>
    <submittedName>
        <fullName evidence="2">Co-chaperone YbbN</fullName>
    </submittedName>
</protein>
<dbReference type="Pfam" id="PF14561">
    <property type="entry name" value="TPR_20"/>
    <property type="match status" value="1"/>
</dbReference>
<proteinExistence type="predicted"/>
<organism evidence="2 3">
    <name type="scientific">Streptomyces pluripotens</name>
    <dbReference type="NCBI Taxonomy" id="1355015"/>
    <lineage>
        <taxon>Bacteria</taxon>
        <taxon>Bacillati</taxon>
        <taxon>Actinomycetota</taxon>
        <taxon>Actinomycetes</taxon>
        <taxon>Kitasatosporales</taxon>
        <taxon>Streptomycetaceae</taxon>
        <taxon>Streptomyces</taxon>
    </lineage>
</organism>
<dbReference type="Pfam" id="PF14559">
    <property type="entry name" value="TPR_19"/>
    <property type="match status" value="1"/>
</dbReference>